<name>A0A0F4KXX3_9BIFI</name>
<dbReference type="Pfam" id="PF04854">
    <property type="entry name" value="DUF624"/>
    <property type="match status" value="1"/>
</dbReference>
<feature type="transmembrane region" description="Helical" evidence="1">
    <location>
        <begin position="153"/>
        <end position="173"/>
    </location>
</feature>
<dbReference type="EMBL" id="JWMF01000007">
    <property type="protein sequence ID" value="KJY50141.1"/>
    <property type="molecule type" value="Genomic_DNA"/>
</dbReference>
<keyword evidence="1" id="KW-0812">Transmembrane</keyword>
<evidence type="ECO:0008006" key="4">
    <source>
        <dbReference type="Google" id="ProtNLM"/>
    </source>
</evidence>
<keyword evidence="1" id="KW-1133">Transmembrane helix</keyword>
<gene>
    <name evidence="2" type="ORF">JF70_08260</name>
</gene>
<evidence type="ECO:0000313" key="3">
    <source>
        <dbReference type="Proteomes" id="UP000033567"/>
    </source>
</evidence>
<dbReference type="AlphaFoldDB" id="A0A0F4KXX3"/>
<dbReference type="PATRIC" id="fig|1684.5.peg.872"/>
<accession>A0A0F4KXX3</accession>
<evidence type="ECO:0000256" key="1">
    <source>
        <dbReference type="SAM" id="Phobius"/>
    </source>
</evidence>
<feature type="transmembrane region" description="Helical" evidence="1">
    <location>
        <begin position="179"/>
        <end position="201"/>
    </location>
</feature>
<proteinExistence type="predicted"/>
<reference evidence="2 3" key="1">
    <citation type="submission" date="2014-12" db="EMBL/GenBank/DDBJ databases">
        <title>Comparative genomics of the lactic acid bacteria isolated from the honey bee gut.</title>
        <authorList>
            <person name="Ellegaard K.M."/>
            <person name="Tamarit D."/>
            <person name="Javelind E."/>
            <person name="Olofsson T."/>
            <person name="Andersson S.G."/>
            <person name="Vasquez A."/>
        </authorList>
    </citation>
    <scope>NUCLEOTIDE SEQUENCE [LARGE SCALE GENOMIC DNA]</scope>
    <source>
        <strain evidence="2 3">Bin7</strain>
    </source>
</reference>
<comment type="caution">
    <text evidence="2">The sequence shown here is derived from an EMBL/GenBank/DDBJ whole genome shotgun (WGS) entry which is preliminary data.</text>
</comment>
<feature type="transmembrane region" description="Helical" evidence="1">
    <location>
        <begin position="108"/>
        <end position="132"/>
    </location>
</feature>
<feature type="transmembrane region" description="Helical" evidence="1">
    <location>
        <begin position="76"/>
        <end position="96"/>
    </location>
</feature>
<feature type="transmembrane region" description="Helical" evidence="1">
    <location>
        <begin position="22"/>
        <end position="46"/>
    </location>
</feature>
<organism evidence="2 3">
    <name type="scientific">Bifidobacterium mellis</name>
    <dbReference type="NCBI Taxonomy" id="1293823"/>
    <lineage>
        <taxon>Bacteria</taxon>
        <taxon>Bacillati</taxon>
        <taxon>Actinomycetota</taxon>
        <taxon>Actinomycetes</taxon>
        <taxon>Bifidobacteriales</taxon>
        <taxon>Bifidobacteriaceae</taxon>
        <taxon>Bifidobacterium</taxon>
    </lineage>
</organism>
<dbReference type="InterPro" id="IPR006938">
    <property type="entry name" value="DUF624"/>
</dbReference>
<evidence type="ECO:0000313" key="2">
    <source>
        <dbReference type="EMBL" id="KJY50141.1"/>
    </source>
</evidence>
<keyword evidence="3" id="KW-1185">Reference proteome</keyword>
<dbReference type="Proteomes" id="UP000033567">
    <property type="component" value="Unassembled WGS sequence"/>
</dbReference>
<protein>
    <recommendedName>
        <fullName evidence="4">DUF624 domain-containing protein</fullName>
    </recommendedName>
</protein>
<sequence length="209" mass="22465">MASMFRQDSPYNTVMSALGDLAILNICWIISCIPLVTIGAADTALYTQIDQLQTGRGSHMIRHFFRGLIKNKLRSFKLTIVMASLVFLTGFDLWYFSNGMIGSDLSSLAYGIVATTSFVLMAAGSFVFPLAARSDAKAMQLITASARLALLHPLYACAITALKLLPLILVIVAPDALPVIGIVWSIAGTSVTAYITNAILLRVAPRPAP</sequence>
<keyword evidence="1" id="KW-0472">Membrane</keyword>
<dbReference type="PROSITE" id="PS51257">
    <property type="entry name" value="PROKAR_LIPOPROTEIN"/>
    <property type="match status" value="1"/>
</dbReference>